<evidence type="ECO:0000313" key="12">
    <source>
        <dbReference type="Proteomes" id="UP000660885"/>
    </source>
</evidence>
<dbReference type="Gene3D" id="3.50.50.60">
    <property type="entry name" value="FAD/NAD(P)-binding domain"/>
    <property type="match status" value="2"/>
</dbReference>
<evidence type="ECO:0000256" key="7">
    <source>
        <dbReference type="ARBA" id="ARBA00023284"/>
    </source>
</evidence>
<accession>A0ABS1U2F4</accession>
<keyword evidence="6" id="KW-1015">Disulfide bond</keyword>
<evidence type="ECO:0000259" key="10">
    <source>
        <dbReference type="Pfam" id="PF07992"/>
    </source>
</evidence>
<comment type="cofactor">
    <cofactor evidence="9">
        <name>FAD</name>
        <dbReference type="ChEBI" id="CHEBI:57692"/>
    </cofactor>
    <text evidence="9">Binds 1 FAD per subunit.</text>
</comment>
<feature type="domain" description="FAD/NAD(P)-binding" evidence="10">
    <location>
        <begin position="68"/>
        <end position="361"/>
    </location>
</feature>
<dbReference type="EC" id="1.8.1.9" evidence="8"/>
<dbReference type="InterPro" id="IPR050097">
    <property type="entry name" value="Ferredoxin-NADP_redctase_2"/>
</dbReference>
<evidence type="ECO:0000256" key="3">
    <source>
        <dbReference type="ARBA" id="ARBA00022630"/>
    </source>
</evidence>
<keyword evidence="3 8" id="KW-0285">Flavoprotein</keyword>
<dbReference type="PROSITE" id="PS00573">
    <property type="entry name" value="PYRIDINE_REDOX_2"/>
    <property type="match status" value="1"/>
</dbReference>
<dbReference type="SUPFAM" id="SSF51905">
    <property type="entry name" value="FAD/NAD(P)-binding domain"/>
    <property type="match status" value="1"/>
</dbReference>
<evidence type="ECO:0000256" key="2">
    <source>
        <dbReference type="ARBA" id="ARBA00018719"/>
    </source>
</evidence>
<dbReference type="Pfam" id="PF07992">
    <property type="entry name" value="Pyr_redox_2"/>
    <property type="match status" value="1"/>
</dbReference>
<comment type="subunit">
    <text evidence="8">Homodimer.</text>
</comment>
<dbReference type="PRINTS" id="PR00469">
    <property type="entry name" value="PNDRDTASEII"/>
</dbReference>
<protein>
    <recommendedName>
        <fullName evidence="2 8">Thioredoxin reductase</fullName>
        <ecNumber evidence="8">1.8.1.9</ecNumber>
    </recommendedName>
</protein>
<evidence type="ECO:0000256" key="4">
    <source>
        <dbReference type="ARBA" id="ARBA00022827"/>
    </source>
</evidence>
<proteinExistence type="inferred from homology"/>
<evidence type="ECO:0000256" key="1">
    <source>
        <dbReference type="ARBA" id="ARBA00009333"/>
    </source>
</evidence>
<comment type="similarity">
    <text evidence="1 8">Belongs to the class-II pyridine nucleotide-disulfide oxidoreductase family.</text>
</comment>
<dbReference type="GO" id="GO:0004791">
    <property type="term" value="F:thioredoxin-disulfide reductase (NADPH) activity"/>
    <property type="evidence" value="ECO:0007669"/>
    <property type="project" value="UniProtKB-EC"/>
</dbReference>
<dbReference type="InterPro" id="IPR036188">
    <property type="entry name" value="FAD/NAD-bd_sf"/>
</dbReference>
<sequence length="386" mass="40927">MRRSRWSCSLFIAGGARLAQYHCSGPGPQDIGDLHPGFRLFRGALGQICSATLPTAGSRALSNTHRTRLLILGAGPAGYTAAIYAARAGLKPLVVAGMQPGGQLTITTDVENYPGFADPIQGPWLMDQFRAQAEHVGATIIQDVVTRIDLRARPIRGIGDSGDVYLAESLVIATGAQARWLGIPGEQDLSGFGVSACATCDGFFFRGKSVAVIGGGNTAVEEALYLSNLASHVTVVHRRDSFRAERILQERLFAKPNVTVLWDTVVEEVLGTEGGRFRAVRAIATRNARTGERGELAADGVFIAIGHDPATALFRGQLGMDGEGYVVTEPGSTRTSIPGVFAAGDVQDRIYRQAVTAAGTGCMAALEAEKWLAHLPEDAPAIEAWT</sequence>
<dbReference type="EMBL" id="JAETWB010000004">
    <property type="protein sequence ID" value="MBL6078860.1"/>
    <property type="molecule type" value="Genomic_DNA"/>
</dbReference>
<comment type="caution">
    <text evidence="11">The sequence shown here is derived from an EMBL/GenBank/DDBJ whole genome shotgun (WGS) entry which is preliminary data.</text>
</comment>
<dbReference type="InterPro" id="IPR005982">
    <property type="entry name" value="Thioredox_Rdtase"/>
</dbReference>
<dbReference type="Proteomes" id="UP000660885">
    <property type="component" value="Unassembled WGS sequence"/>
</dbReference>
<evidence type="ECO:0000256" key="8">
    <source>
        <dbReference type="RuleBase" id="RU003880"/>
    </source>
</evidence>
<keyword evidence="9" id="KW-0521">NADP</keyword>
<gene>
    <name evidence="11" type="primary">trxB</name>
    <name evidence="11" type="ORF">JMJ56_12645</name>
</gene>
<evidence type="ECO:0000256" key="5">
    <source>
        <dbReference type="ARBA" id="ARBA00023002"/>
    </source>
</evidence>
<keyword evidence="5 8" id="KW-0560">Oxidoreductase</keyword>
<comment type="catalytic activity">
    <reaction evidence="8">
        <text>[thioredoxin]-dithiol + NADP(+) = [thioredoxin]-disulfide + NADPH + H(+)</text>
        <dbReference type="Rhea" id="RHEA:20345"/>
        <dbReference type="Rhea" id="RHEA-COMP:10698"/>
        <dbReference type="Rhea" id="RHEA-COMP:10700"/>
        <dbReference type="ChEBI" id="CHEBI:15378"/>
        <dbReference type="ChEBI" id="CHEBI:29950"/>
        <dbReference type="ChEBI" id="CHEBI:50058"/>
        <dbReference type="ChEBI" id="CHEBI:57783"/>
        <dbReference type="ChEBI" id="CHEBI:58349"/>
        <dbReference type="EC" id="1.8.1.9"/>
    </reaction>
</comment>
<evidence type="ECO:0000256" key="6">
    <source>
        <dbReference type="ARBA" id="ARBA00023157"/>
    </source>
</evidence>
<dbReference type="NCBIfam" id="TIGR01292">
    <property type="entry name" value="TRX_reduct"/>
    <property type="match status" value="1"/>
</dbReference>
<name>A0ABS1U2F4_9PROT</name>
<evidence type="ECO:0000313" key="11">
    <source>
        <dbReference type="EMBL" id="MBL6078860.1"/>
    </source>
</evidence>
<dbReference type="InterPro" id="IPR023753">
    <property type="entry name" value="FAD/NAD-binding_dom"/>
</dbReference>
<reference evidence="11 12" key="1">
    <citation type="submission" date="2021-01" db="EMBL/GenBank/DDBJ databases">
        <title>Belnapia mucosa sp. nov. and Belnapia arida sp. nov., isolated from the Tabernas Desert (Almeria, Spain).</title>
        <authorList>
            <person name="Molina-Menor E."/>
            <person name="Vidal-Verdu A."/>
            <person name="Calonge A."/>
            <person name="Satari L."/>
            <person name="Pereto J."/>
            <person name="Porcar M."/>
        </authorList>
    </citation>
    <scope>NUCLEOTIDE SEQUENCE [LARGE SCALE GENOMIC DNA]</scope>
    <source>
        <strain evidence="11 12">T18</strain>
    </source>
</reference>
<organism evidence="11 12">
    <name type="scientific">Belnapia arida</name>
    <dbReference type="NCBI Taxonomy" id="2804533"/>
    <lineage>
        <taxon>Bacteria</taxon>
        <taxon>Pseudomonadati</taxon>
        <taxon>Pseudomonadota</taxon>
        <taxon>Alphaproteobacteria</taxon>
        <taxon>Acetobacterales</taxon>
        <taxon>Roseomonadaceae</taxon>
        <taxon>Belnapia</taxon>
    </lineage>
</organism>
<keyword evidence="12" id="KW-1185">Reference proteome</keyword>
<dbReference type="PANTHER" id="PTHR48105">
    <property type="entry name" value="THIOREDOXIN REDUCTASE 1-RELATED-RELATED"/>
    <property type="match status" value="1"/>
</dbReference>
<keyword evidence="4 8" id="KW-0274">FAD</keyword>
<evidence type="ECO:0000256" key="9">
    <source>
        <dbReference type="RuleBase" id="RU003881"/>
    </source>
</evidence>
<dbReference type="InterPro" id="IPR008255">
    <property type="entry name" value="Pyr_nucl-diS_OxRdtase_2_AS"/>
</dbReference>
<keyword evidence="7 8" id="KW-0676">Redox-active center</keyword>
<dbReference type="PRINTS" id="PR00368">
    <property type="entry name" value="FADPNR"/>
</dbReference>